<dbReference type="Proteomes" id="UP000190559">
    <property type="component" value="Unassembled WGS sequence"/>
</dbReference>
<protein>
    <submittedName>
        <fullName evidence="1">Uncharacterized protein</fullName>
    </submittedName>
</protein>
<gene>
    <name evidence="1" type="ORF">Xmlh_11205</name>
</gene>
<comment type="caution">
    <text evidence="1">The sequence shown here is derived from an EMBL/GenBank/DDBJ whole genome shotgun (WGS) entry which is preliminary data.</text>
</comment>
<evidence type="ECO:0000313" key="2">
    <source>
        <dbReference type="Proteomes" id="UP000190559"/>
    </source>
</evidence>
<proteinExistence type="predicted"/>
<name>A0A1T1P2B4_9XANT</name>
<evidence type="ECO:0000313" key="1">
    <source>
        <dbReference type="EMBL" id="OOW69790.1"/>
    </source>
</evidence>
<sequence length="96" mass="10787">MVYIGMRARPAGLLKALVECADAALAGIGIADAQTCPRGLRAYLWLVCRHRCGAHGLLTHASAVESRCCHRLDRRKQGRERHYLRRDMAAYTQQPR</sequence>
<reference evidence="1 2" key="1">
    <citation type="submission" date="2015-12" db="EMBL/GenBank/DDBJ databases">
        <authorList>
            <person name="Shamseldin A."/>
            <person name="Moawad H."/>
            <person name="Abd El-Rahim W.M."/>
            <person name="Sadowsky M.J."/>
        </authorList>
    </citation>
    <scope>NUCLEOTIDE SEQUENCE [LARGE SCALE GENOMIC DNA]</scope>
    <source>
        <strain evidence="1 2">LMG9050</strain>
    </source>
</reference>
<organism evidence="1 2">
    <name type="scientific">Xanthomonas axonopodis pv. melhusii</name>
    <dbReference type="NCBI Taxonomy" id="487834"/>
    <lineage>
        <taxon>Bacteria</taxon>
        <taxon>Pseudomonadati</taxon>
        <taxon>Pseudomonadota</taxon>
        <taxon>Gammaproteobacteria</taxon>
        <taxon>Lysobacterales</taxon>
        <taxon>Lysobacteraceae</taxon>
        <taxon>Xanthomonas</taxon>
    </lineage>
</organism>
<accession>A0A1T1P2B4</accession>
<dbReference type="EMBL" id="LOJW01000017">
    <property type="protein sequence ID" value="OOW69790.1"/>
    <property type="molecule type" value="Genomic_DNA"/>
</dbReference>
<dbReference type="AlphaFoldDB" id="A0A1T1P2B4"/>